<dbReference type="GO" id="GO:0051479">
    <property type="term" value="P:mannosylglycerate biosynthetic process"/>
    <property type="evidence" value="ECO:0007669"/>
    <property type="project" value="InterPro"/>
</dbReference>
<dbReference type="AlphaFoldDB" id="A0AAI8VRJ1"/>
<dbReference type="GO" id="GO:0005737">
    <property type="term" value="C:cytoplasm"/>
    <property type="evidence" value="ECO:0007669"/>
    <property type="project" value="InterPro"/>
</dbReference>
<dbReference type="Proteomes" id="UP001295740">
    <property type="component" value="Unassembled WGS sequence"/>
</dbReference>
<feature type="region of interest" description="Disordered" evidence="1">
    <location>
        <begin position="1"/>
        <end position="35"/>
    </location>
</feature>
<name>A0AAI8VRJ1_9PEZI</name>
<dbReference type="InterPro" id="IPR029044">
    <property type="entry name" value="Nucleotide-diphossugar_trans"/>
</dbReference>
<accession>A0AAI8VRJ1</accession>
<evidence type="ECO:0000256" key="1">
    <source>
        <dbReference type="SAM" id="MobiDB-lite"/>
    </source>
</evidence>
<organism evidence="2 3">
    <name type="scientific">Anthostomella pinea</name>
    <dbReference type="NCBI Taxonomy" id="933095"/>
    <lineage>
        <taxon>Eukaryota</taxon>
        <taxon>Fungi</taxon>
        <taxon>Dikarya</taxon>
        <taxon>Ascomycota</taxon>
        <taxon>Pezizomycotina</taxon>
        <taxon>Sordariomycetes</taxon>
        <taxon>Xylariomycetidae</taxon>
        <taxon>Xylariales</taxon>
        <taxon>Xylariaceae</taxon>
        <taxon>Anthostomella</taxon>
    </lineage>
</organism>
<evidence type="ECO:0000313" key="2">
    <source>
        <dbReference type="EMBL" id="CAJ2509806.1"/>
    </source>
</evidence>
<feature type="region of interest" description="Disordered" evidence="1">
    <location>
        <begin position="63"/>
        <end position="82"/>
    </location>
</feature>
<comment type="caution">
    <text evidence="2">The sequence shown here is derived from an EMBL/GenBank/DDBJ whole genome shotgun (WGS) entry which is preliminary data.</text>
</comment>
<reference evidence="2" key="1">
    <citation type="submission" date="2023-10" db="EMBL/GenBank/DDBJ databases">
        <authorList>
            <person name="Hackl T."/>
        </authorList>
    </citation>
    <scope>NUCLEOTIDE SEQUENCE</scope>
</reference>
<dbReference type="Pfam" id="PF09488">
    <property type="entry name" value="Osmo_MPGsynth"/>
    <property type="match status" value="1"/>
</dbReference>
<dbReference type="GO" id="GO:0050504">
    <property type="term" value="F:mannosyl-3-phosphoglycerate synthase activity"/>
    <property type="evidence" value="ECO:0007669"/>
    <property type="project" value="InterPro"/>
</dbReference>
<dbReference type="Gene3D" id="3.90.550.10">
    <property type="entry name" value="Spore Coat Polysaccharide Biosynthesis Protein SpsA, Chain A"/>
    <property type="match status" value="1"/>
</dbReference>
<gene>
    <name evidence="2" type="ORF">KHLLAP_LOCUS10274</name>
</gene>
<keyword evidence="3" id="KW-1185">Reference proteome</keyword>
<protein>
    <submittedName>
        <fullName evidence="2">Uu.00g057060.m01.CDS01</fullName>
    </submittedName>
</protein>
<sequence length="126" mass="13993">MDRPSGNTYVAGQMEEKELLKKEKKKGGLSKEQGKKLATYETKHAKFVNVQINELLRVIELDSGPSPANGDDVVPREAPTSTETQMAIVIPCPNEYYHTIEGVLMGIPYDCLGILVSKNSRFPVDR</sequence>
<dbReference type="InterPro" id="IPR012812">
    <property type="entry name" value="Osmo_MPG_synth"/>
</dbReference>
<dbReference type="EMBL" id="CAUWAG010000013">
    <property type="protein sequence ID" value="CAJ2509806.1"/>
    <property type="molecule type" value="Genomic_DNA"/>
</dbReference>
<evidence type="ECO:0000313" key="3">
    <source>
        <dbReference type="Proteomes" id="UP001295740"/>
    </source>
</evidence>
<proteinExistence type="predicted"/>
<feature type="compositionally biased region" description="Polar residues" evidence="1">
    <location>
        <begin position="1"/>
        <end position="10"/>
    </location>
</feature>